<keyword evidence="2" id="KW-1185">Reference proteome</keyword>
<comment type="caution">
    <text evidence="1">The sequence shown here is derived from an EMBL/GenBank/DDBJ whole genome shotgun (WGS) entry which is preliminary data.</text>
</comment>
<sequence length="82" mass="9181">MLTLLACRIDRSQMLLVNTRLDGYPAYFHIEPVALADYLGVDSIPDLPACLSENWPTLAPLLAKLVRRYGNDFTVTSTMLKP</sequence>
<protein>
    <submittedName>
        <fullName evidence="1">Uncharacterized protein</fullName>
    </submittedName>
</protein>
<proteinExistence type="predicted"/>
<evidence type="ECO:0000313" key="1">
    <source>
        <dbReference type="EMBL" id="MXR36949.1"/>
    </source>
</evidence>
<gene>
    <name evidence="1" type="ORF">GQF02_08185</name>
</gene>
<evidence type="ECO:0000313" key="2">
    <source>
        <dbReference type="Proteomes" id="UP000467214"/>
    </source>
</evidence>
<dbReference type="RefSeq" id="WP_160796269.1">
    <property type="nucleotide sequence ID" value="NZ_WSSB01000006.1"/>
</dbReference>
<reference evidence="1 2" key="1">
    <citation type="submission" date="2019-12" db="EMBL/GenBank/DDBJ databases">
        <title>Neisseriaceae gen. nov. sp. Genome sequencing and assembly.</title>
        <authorList>
            <person name="Liu Z."/>
            <person name="Li A."/>
        </authorList>
    </citation>
    <scope>NUCLEOTIDE SEQUENCE [LARGE SCALE GENOMIC DNA]</scope>
    <source>
        <strain evidence="1 2">B2N2-7</strain>
    </source>
</reference>
<dbReference type="Proteomes" id="UP000467214">
    <property type="component" value="Unassembled WGS sequence"/>
</dbReference>
<dbReference type="AlphaFoldDB" id="A0A845BL50"/>
<accession>A0A845BL50</accession>
<organism evidence="1 2">
    <name type="scientific">Craterilacuibacter sinensis</name>
    <dbReference type="NCBI Taxonomy" id="2686017"/>
    <lineage>
        <taxon>Bacteria</taxon>
        <taxon>Pseudomonadati</taxon>
        <taxon>Pseudomonadota</taxon>
        <taxon>Betaproteobacteria</taxon>
        <taxon>Neisseriales</taxon>
        <taxon>Neisseriaceae</taxon>
        <taxon>Craterilacuibacter</taxon>
    </lineage>
</organism>
<name>A0A845BL50_9NEIS</name>
<dbReference type="EMBL" id="WSSB01000006">
    <property type="protein sequence ID" value="MXR36949.1"/>
    <property type="molecule type" value="Genomic_DNA"/>
</dbReference>